<organism evidence="2 3">
    <name type="scientific">Colletotrichum tofieldiae</name>
    <dbReference type="NCBI Taxonomy" id="708197"/>
    <lineage>
        <taxon>Eukaryota</taxon>
        <taxon>Fungi</taxon>
        <taxon>Dikarya</taxon>
        <taxon>Ascomycota</taxon>
        <taxon>Pezizomycotina</taxon>
        <taxon>Sordariomycetes</taxon>
        <taxon>Hypocreomycetidae</taxon>
        <taxon>Glomerellales</taxon>
        <taxon>Glomerellaceae</taxon>
        <taxon>Colletotrichum</taxon>
        <taxon>Colletotrichum spaethianum species complex</taxon>
    </lineage>
</organism>
<dbReference type="AlphaFoldDB" id="A0A166RF33"/>
<evidence type="ECO:0000256" key="1">
    <source>
        <dbReference type="SAM" id="MobiDB-lite"/>
    </source>
</evidence>
<accession>A0A166RF33</accession>
<feature type="region of interest" description="Disordered" evidence="1">
    <location>
        <begin position="67"/>
        <end position="148"/>
    </location>
</feature>
<sequence length="148" mass="15918">MHHADRVEVYESVRRHQTNIIFGAVWDARAQMAVQSGQVESEADFRPTRAEASEMFLDAFNISANVPSAGSSQGTEPPLIQTPIPYNPKPPSEGSGACYPVGASTDLAEPLMPDTSRVDTDQEETLIGVGGWEGDIDPYGKSSSPLIL</sequence>
<dbReference type="Proteomes" id="UP000076552">
    <property type="component" value="Unassembled WGS sequence"/>
</dbReference>
<protein>
    <submittedName>
        <fullName evidence="2">Uncharacterized protein</fullName>
    </submittedName>
</protein>
<gene>
    <name evidence="2" type="ORF">CT0861_03898</name>
</gene>
<keyword evidence="3" id="KW-1185">Reference proteome</keyword>
<name>A0A166RF33_9PEZI</name>
<proteinExistence type="predicted"/>
<evidence type="ECO:0000313" key="3">
    <source>
        <dbReference type="Proteomes" id="UP000076552"/>
    </source>
</evidence>
<comment type="caution">
    <text evidence="2">The sequence shown here is derived from an EMBL/GenBank/DDBJ whole genome shotgun (WGS) entry which is preliminary data.</text>
</comment>
<dbReference type="EMBL" id="LFIV01000112">
    <property type="protein sequence ID" value="KZL69168.1"/>
    <property type="molecule type" value="Genomic_DNA"/>
</dbReference>
<evidence type="ECO:0000313" key="2">
    <source>
        <dbReference type="EMBL" id="KZL69168.1"/>
    </source>
</evidence>
<reference evidence="2 3" key="1">
    <citation type="submission" date="2015-06" db="EMBL/GenBank/DDBJ databases">
        <title>Survival trade-offs in plant roots during colonization by closely related pathogenic and mutualistic fungi.</title>
        <authorList>
            <person name="Hacquard S."/>
            <person name="Kracher B."/>
            <person name="Hiruma K."/>
            <person name="Weinman A."/>
            <person name="Muench P."/>
            <person name="Garrido Oter R."/>
            <person name="Ver Loren van Themaat E."/>
            <person name="Dallerey J.-F."/>
            <person name="Damm U."/>
            <person name="Henrissat B."/>
            <person name="Lespinet O."/>
            <person name="Thon M."/>
            <person name="Kemen E."/>
            <person name="McHardy A.C."/>
            <person name="Schulze-Lefert P."/>
            <person name="O'Connell R.J."/>
        </authorList>
    </citation>
    <scope>NUCLEOTIDE SEQUENCE [LARGE SCALE GENOMIC DNA]</scope>
    <source>
        <strain evidence="2 3">0861</strain>
    </source>
</reference>